<gene>
    <name evidence="7" type="ORF">K7G82_13170</name>
</gene>
<evidence type="ECO:0000256" key="3">
    <source>
        <dbReference type="ARBA" id="ARBA00023082"/>
    </source>
</evidence>
<dbReference type="InterPro" id="IPR036388">
    <property type="entry name" value="WH-like_DNA-bd_sf"/>
</dbReference>
<reference evidence="7 8" key="1">
    <citation type="submission" date="2021-08" db="EMBL/GenBank/DDBJ databases">
        <authorList>
            <person name="Tuo L."/>
        </authorList>
    </citation>
    <scope>NUCLEOTIDE SEQUENCE [LARGE SCALE GENOMIC DNA]</scope>
    <source>
        <strain evidence="7 8">JCM 31229</strain>
    </source>
</reference>
<dbReference type="SUPFAM" id="SSF88659">
    <property type="entry name" value="Sigma3 and sigma4 domains of RNA polymerase sigma factors"/>
    <property type="match status" value="1"/>
</dbReference>
<keyword evidence="8" id="KW-1185">Reference proteome</keyword>
<feature type="domain" description="RNA polymerase sigma-70 region 2" evidence="5">
    <location>
        <begin position="29"/>
        <end position="94"/>
    </location>
</feature>
<dbReference type="Proteomes" id="UP000706039">
    <property type="component" value="Unassembled WGS sequence"/>
</dbReference>
<evidence type="ECO:0000313" key="8">
    <source>
        <dbReference type="Proteomes" id="UP000706039"/>
    </source>
</evidence>
<dbReference type="SUPFAM" id="SSF88946">
    <property type="entry name" value="Sigma2 domain of RNA polymerase sigma factors"/>
    <property type="match status" value="1"/>
</dbReference>
<keyword evidence="2" id="KW-0805">Transcription regulation</keyword>
<keyword evidence="4" id="KW-0804">Transcription</keyword>
<evidence type="ECO:0000256" key="2">
    <source>
        <dbReference type="ARBA" id="ARBA00023015"/>
    </source>
</evidence>
<dbReference type="PANTHER" id="PTHR43133:SF63">
    <property type="entry name" value="RNA POLYMERASE SIGMA FACTOR FECI-RELATED"/>
    <property type="match status" value="1"/>
</dbReference>
<dbReference type="NCBIfam" id="TIGR02937">
    <property type="entry name" value="sigma70-ECF"/>
    <property type="match status" value="1"/>
</dbReference>
<dbReference type="InterPro" id="IPR039425">
    <property type="entry name" value="RNA_pol_sigma-70-like"/>
</dbReference>
<evidence type="ECO:0000256" key="4">
    <source>
        <dbReference type="ARBA" id="ARBA00023163"/>
    </source>
</evidence>
<dbReference type="Pfam" id="PF04542">
    <property type="entry name" value="Sigma70_r2"/>
    <property type="match status" value="1"/>
</dbReference>
<organism evidence="7 8">
    <name type="scientific">Sphingomonas colocasiae</name>
    <dbReference type="NCBI Taxonomy" id="1848973"/>
    <lineage>
        <taxon>Bacteria</taxon>
        <taxon>Pseudomonadati</taxon>
        <taxon>Pseudomonadota</taxon>
        <taxon>Alphaproteobacteria</taxon>
        <taxon>Sphingomonadales</taxon>
        <taxon>Sphingomonadaceae</taxon>
        <taxon>Sphingomonas</taxon>
    </lineage>
</organism>
<evidence type="ECO:0000256" key="1">
    <source>
        <dbReference type="ARBA" id="ARBA00010641"/>
    </source>
</evidence>
<evidence type="ECO:0000259" key="5">
    <source>
        <dbReference type="Pfam" id="PF04542"/>
    </source>
</evidence>
<dbReference type="InterPro" id="IPR014284">
    <property type="entry name" value="RNA_pol_sigma-70_dom"/>
</dbReference>
<dbReference type="InterPro" id="IPR013324">
    <property type="entry name" value="RNA_pol_sigma_r3/r4-like"/>
</dbReference>
<dbReference type="InterPro" id="IPR013325">
    <property type="entry name" value="RNA_pol_sigma_r2"/>
</dbReference>
<dbReference type="CDD" id="cd06171">
    <property type="entry name" value="Sigma70_r4"/>
    <property type="match status" value="1"/>
</dbReference>
<dbReference type="InterPro" id="IPR013249">
    <property type="entry name" value="RNA_pol_sigma70_r4_t2"/>
</dbReference>
<accession>A0ABS7PPK6</accession>
<dbReference type="Gene3D" id="1.10.1740.10">
    <property type="match status" value="1"/>
</dbReference>
<sequence length="185" mass="20739">MSMDPLKTGLDMPGERSGIRLGDTFLDRLYRNHAAELRGHLRRKLGNGPPDPDDVLQGAFARFAALPDREAVPNPKAYLLRTAHNLIIDARRQDGTVQRAAGTLRLIEENRADPSAEDVLSSREELERLAAIIGRLKPKERSAFLLHRIDGLNYVEIARRLNVSESGARGLVSRVLEICVKEMRR</sequence>
<protein>
    <submittedName>
        <fullName evidence="7">RNA polymerase sigma factor</fullName>
    </submittedName>
</protein>
<dbReference type="Pfam" id="PF08281">
    <property type="entry name" value="Sigma70_r4_2"/>
    <property type="match status" value="1"/>
</dbReference>
<keyword evidence="3" id="KW-0731">Sigma factor</keyword>
<dbReference type="PANTHER" id="PTHR43133">
    <property type="entry name" value="RNA POLYMERASE ECF-TYPE SIGMA FACTO"/>
    <property type="match status" value="1"/>
</dbReference>
<dbReference type="EMBL" id="JAINVV010000005">
    <property type="protein sequence ID" value="MBY8823250.1"/>
    <property type="molecule type" value="Genomic_DNA"/>
</dbReference>
<evidence type="ECO:0000259" key="6">
    <source>
        <dbReference type="Pfam" id="PF08281"/>
    </source>
</evidence>
<proteinExistence type="inferred from homology"/>
<comment type="caution">
    <text evidence="7">The sequence shown here is derived from an EMBL/GenBank/DDBJ whole genome shotgun (WGS) entry which is preliminary data.</text>
</comment>
<feature type="domain" description="RNA polymerase sigma factor 70 region 4 type 2" evidence="6">
    <location>
        <begin position="127"/>
        <end position="177"/>
    </location>
</feature>
<dbReference type="InterPro" id="IPR007627">
    <property type="entry name" value="RNA_pol_sigma70_r2"/>
</dbReference>
<dbReference type="Gene3D" id="1.10.10.10">
    <property type="entry name" value="Winged helix-like DNA-binding domain superfamily/Winged helix DNA-binding domain"/>
    <property type="match status" value="1"/>
</dbReference>
<evidence type="ECO:0000313" key="7">
    <source>
        <dbReference type="EMBL" id="MBY8823250.1"/>
    </source>
</evidence>
<name>A0ABS7PPK6_9SPHN</name>
<comment type="similarity">
    <text evidence="1">Belongs to the sigma-70 factor family. ECF subfamily.</text>
</comment>